<dbReference type="AlphaFoldDB" id="A0AAF0QJV3"/>
<feature type="compositionally biased region" description="Polar residues" evidence="1">
    <location>
        <begin position="46"/>
        <end position="61"/>
    </location>
</feature>
<feature type="region of interest" description="Disordered" evidence="1">
    <location>
        <begin position="46"/>
        <end position="68"/>
    </location>
</feature>
<evidence type="ECO:0000313" key="3">
    <source>
        <dbReference type="Proteomes" id="UP001234989"/>
    </source>
</evidence>
<dbReference type="Proteomes" id="UP001234989">
    <property type="component" value="Chromosome 4"/>
</dbReference>
<organism evidence="2 3">
    <name type="scientific">Solanum verrucosum</name>
    <dbReference type="NCBI Taxonomy" id="315347"/>
    <lineage>
        <taxon>Eukaryota</taxon>
        <taxon>Viridiplantae</taxon>
        <taxon>Streptophyta</taxon>
        <taxon>Embryophyta</taxon>
        <taxon>Tracheophyta</taxon>
        <taxon>Spermatophyta</taxon>
        <taxon>Magnoliopsida</taxon>
        <taxon>eudicotyledons</taxon>
        <taxon>Gunneridae</taxon>
        <taxon>Pentapetalae</taxon>
        <taxon>asterids</taxon>
        <taxon>lamiids</taxon>
        <taxon>Solanales</taxon>
        <taxon>Solanaceae</taxon>
        <taxon>Solanoideae</taxon>
        <taxon>Solaneae</taxon>
        <taxon>Solanum</taxon>
    </lineage>
</organism>
<gene>
    <name evidence="2" type="ORF">MTR67_017986</name>
</gene>
<sequence>MMHMDLLTKHMMSSGSKTMNAPSLSGGKCNEDEMFEALYNKEVQFLSNQSRGSHPTYQKKNGYSRFEE</sequence>
<accession>A0AAF0QJV3</accession>
<name>A0AAF0QJV3_SOLVR</name>
<dbReference type="EMBL" id="CP133615">
    <property type="protein sequence ID" value="WMV24601.1"/>
    <property type="molecule type" value="Genomic_DNA"/>
</dbReference>
<keyword evidence="3" id="KW-1185">Reference proteome</keyword>
<evidence type="ECO:0000313" key="2">
    <source>
        <dbReference type="EMBL" id="WMV24601.1"/>
    </source>
</evidence>
<protein>
    <submittedName>
        <fullName evidence="2">Uncharacterized protein</fullName>
    </submittedName>
</protein>
<reference evidence="2" key="1">
    <citation type="submission" date="2023-08" db="EMBL/GenBank/DDBJ databases">
        <title>A de novo genome assembly of Solanum verrucosum Schlechtendal, a Mexican diploid species geographically isolated from the other diploid A-genome species in potato relatives.</title>
        <authorList>
            <person name="Hosaka K."/>
        </authorList>
    </citation>
    <scope>NUCLEOTIDE SEQUENCE</scope>
    <source>
        <tissue evidence="2">Young leaves</tissue>
    </source>
</reference>
<proteinExistence type="predicted"/>
<evidence type="ECO:0000256" key="1">
    <source>
        <dbReference type="SAM" id="MobiDB-lite"/>
    </source>
</evidence>